<protein>
    <submittedName>
        <fullName evidence="1">Uncharacterized protein</fullName>
    </submittedName>
</protein>
<dbReference type="EMBL" id="JAPQKT010000009">
    <property type="protein sequence ID" value="KAJ5220854.1"/>
    <property type="molecule type" value="Genomic_DNA"/>
</dbReference>
<dbReference type="AlphaFoldDB" id="A0A9W9NLB9"/>
<name>A0A9W9NLB9_PENCI</name>
<dbReference type="GeneID" id="81387813"/>
<dbReference type="OrthoDB" id="3223806at2759"/>
<evidence type="ECO:0000313" key="2">
    <source>
        <dbReference type="Proteomes" id="UP001147733"/>
    </source>
</evidence>
<proteinExistence type="predicted"/>
<reference evidence="1" key="2">
    <citation type="journal article" date="2023" name="IMA Fungus">
        <title>Comparative genomic study of the Penicillium genus elucidates a diverse pangenome and 15 lateral gene transfer events.</title>
        <authorList>
            <person name="Petersen C."/>
            <person name="Sorensen T."/>
            <person name="Nielsen M.R."/>
            <person name="Sondergaard T.E."/>
            <person name="Sorensen J.L."/>
            <person name="Fitzpatrick D.A."/>
            <person name="Frisvad J.C."/>
            <person name="Nielsen K.L."/>
        </authorList>
    </citation>
    <scope>NUCLEOTIDE SEQUENCE</scope>
    <source>
        <strain evidence="1">IBT 23319</strain>
    </source>
</reference>
<dbReference type="Proteomes" id="UP001147733">
    <property type="component" value="Unassembled WGS sequence"/>
</dbReference>
<keyword evidence="2" id="KW-1185">Reference proteome</keyword>
<accession>A0A9W9NLB9</accession>
<sequence>MIGLLKHLHIYQLVLDASSVDVSQPPPHEFKLVNATPDPDNPRSLGVRRIKFKNLHTLPVYITIINIGPAYGVHEIFPGTYASTQEVDPGSEIPGDVIVDLVVPDLLQEASQQPNFEMRDIFKLFITTKQVDFSYYRLPDLELNYGKLKDGVTRAVPRARKVRAWTVEERETITHLNSDH</sequence>
<dbReference type="RefSeq" id="XP_056495777.1">
    <property type="nucleotide sequence ID" value="XM_056648646.1"/>
</dbReference>
<gene>
    <name evidence="1" type="ORF">N7469_009741</name>
</gene>
<comment type="caution">
    <text evidence="1">The sequence shown here is derived from an EMBL/GenBank/DDBJ whole genome shotgun (WGS) entry which is preliminary data.</text>
</comment>
<organism evidence="1 2">
    <name type="scientific">Penicillium citrinum</name>
    <dbReference type="NCBI Taxonomy" id="5077"/>
    <lineage>
        <taxon>Eukaryota</taxon>
        <taxon>Fungi</taxon>
        <taxon>Dikarya</taxon>
        <taxon>Ascomycota</taxon>
        <taxon>Pezizomycotina</taxon>
        <taxon>Eurotiomycetes</taxon>
        <taxon>Eurotiomycetidae</taxon>
        <taxon>Eurotiales</taxon>
        <taxon>Aspergillaceae</taxon>
        <taxon>Penicillium</taxon>
    </lineage>
</organism>
<evidence type="ECO:0000313" key="1">
    <source>
        <dbReference type="EMBL" id="KAJ5220854.1"/>
    </source>
</evidence>
<reference evidence="1" key="1">
    <citation type="submission" date="2022-11" db="EMBL/GenBank/DDBJ databases">
        <authorList>
            <person name="Petersen C."/>
        </authorList>
    </citation>
    <scope>NUCLEOTIDE SEQUENCE</scope>
    <source>
        <strain evidence="1">IBT 23319</strain>
    </source>
</reference>